<feature type="domain" description="CAAX prenyl protease 2/Lysostaphin resistance protein A-like" evidence="2">
    <location>
        <begin position="30"/>
        <end position="118"/>
    </location>
</feature>
<dbReference type="OrthoDB" id="4177129at2"/>
<evidence type="ECO:0000313" key="3">
    <source>
        <dbReference type="EMBL" id="VTQ89162.1"/>
    </source>
</evidence>
<dbReference type="PANTHER" id="PTHR36435">
    <property type="entry name" value="SLR1288 PROTEIN"/>
    <property type="match status" value="1"/>
</dbReference>
<feature type="transmembrane region" description="Helical" evidence="1">
    <location>
        <begin position="31"/>
        <end position="54"/>
    </location>
</feature>
<gene>
    <name evidence="3" type="ORF">NCTC503_01349</name>
</gene>
<feature type="transmembrane region" description="Helical" evidence="1">
    <location>
        <begin position="105"/>
        <end position="126"/>
    </location>
</feature>
<dbReference type="AlphaFoldDB" id="A0A4U9RBU3"/>
<dbReference type="GO" id="GO:0006508">
    <property type="term" value="P:proteolysis"/>
    <property type="evidence" value="ECO:0007669"/>
    <property type="project" value="UniProtKB-KW"/>
</dbReference>
<protein>
    <submittedName>
        <fullName evidence="3">CAAX amino terminal protease family protein</fullName>
    </submittedName>
</protein>
<sequence>MIYENTLGIVIEWIFSDPISQIFMDKFNNNLISTTILIVIVAPICEEILFRGIILEMFLKKYSTLKSILVSALMFGIIHGNFIQGVETFFIAIILGYIYYKTNSLLPCIFLHFVNNFIYILSLYGIKIESTNFSLTELIIGVIILISSYFIYIKFIKTEKEEKRILLCSKLYFII</sequence>
<name>A0A4U9RBU3_HATHI</name>
<dbReference type="Pfam" id="PF02517">
    <property type="entry name" value="Rce1-like"/>
    <property type="match status" value="1"/>
</dbReference>
<dbReference type="Proteomes" id="UP000308489">
    <property type="component" value="Chromosome 1"/>
</dbReference>
<dbReference type="InterPro" id="IPR052710">
    <property type="entry name" value="CAAX_protease"/>
</dbReference>
<dbReference type="EMBL" id="LR590481">
    <property type="protein sequence ID" value="VTQ89162.1"/>
    <property type="molecule type" value="Genomic_DNA"/>
</dbReference>
<keyword evidence="4" id="KW-1185">Reference proteome</keyword>
<dbReference type="KEGG" id="hhw:NCTC503_01349"/>
<proteinExistence type="predicted"/>
<keyword evidence="1" id="KW-0472">Membrane</keyword>
<accession>A0A4U9RBU3</accession>
<organism evidence="3 4">
    <name type="scientific">Hathewaya histolytica</name>
    <name type="common">Clostridium histolyticum</name>
    <dbReference type="NCBI Taxonomy" id="1498"/>
    <lineage>
        <taxon>Bacteria</taxon>
        <taxon>Bacillati</taxon>
        <taxon>Bacillota</taxon>
        <taxon>Clostridia</taxon>
        <taxon>Eubacteriales</taxon>
        <taxon>Clostridiaceae</taxon>
        <taxon>Hathewaya</taxon>
    </lineage>
</organism>
<feature type="transmembrane region" description="Helical" evidence="1">
    <location>
        <begin position="74"/>
        <end position="98"/>
    </location>
</feature>
<dbReference type="GO" id="GO:0004175">
    <property type="term" value="F:endopeptidase activity"/>
    <property type="evidence" value="ECO:0007669"/>
    <property type="project" value="UniProtKB-ARBA"/>
</dbReference>
<evidence type="ECO:0000259" key="2">
    <source>
        <dbReference type="Pfam" id="PF02517"/>
    </source>
</evidence>
<evidence type="ECO:0000256" key="1">
    <source>
        <dbReference type="SAM" id="Phobius"/>
    </source>
</evidence>
<dbReference type="InterPro" id="IPR003675">
    <property type="entry name" value="Rce1/LyrA-like_dom"/>
</dbReference>
<feature type="transmembrane region" description="Helical" evidence="1">
    <location>
        <begin position="138"/>
        <end position="156"/>
    </location>
</feature>
<keyword evidence="3" id="KW-0645">Protease</keyword>
<reference evidence="3 4" key="1">
    <citation type="submission" date="2019-05" db="EMBL/GenBank/DDBJ databases">
        <authorList>
            <consortium name="Pathogen Informatics"/>
        </authorList>
    </citation>
    <scope>NUCLEOTIDE SEQUENCE [LARGE SCALE GENOMIC DNA]</scope>
    <source>
        <strain evidence="3 4">NCTC503</strain>
    </source>
</reference>
<keyword evidence="3" id="KW-0378">Hydrolase</keyword>
<dbReference type="PANTHER" id="PTHR36435:SF1">
    <property type="entry name" value="CAAX AMINO TERMINAL PROTEASE FAMILY PROTEIN"/>
    <property type="match status" value="1"/>
</dbReference>
<dbReference type="GO" id="GO:0080120">
    <property type="term" value="P:CAAX-box protein maturation"/>
    <property type="evidence" value="ECO:0007669"/>
    <property type="project" value="UniProtKB-ARBA"/>
</dbReference>
<keyword evidence="1" id="KW-1133">Transmembrane helix</keyword>
<keyword evidence="1" id="KW-0812">Transmembrane</keyword>
<evidence type="ECO:0000313" key="4">
    <source>
        <dbReference type="Proteomes" id="UP000308489"/>
    </source>
</evidence>
<dbReference type="RefSeq" id="WP_138210016.1">
    <property type="nucleotide sequence ID" value="NZ_LR590481.1"/>
</dbReference>